<dbReference type="PROSITE" id="PS51935">
    <property type="entry name" value="NLPC_P60"/>
    <property type="match status" value="1"/>
</dbReference>
<dbReference type="RefSeq" id="WP_101072239.1">
    <property type="nucleotide sequence ID" value="NZ_PISP01000001.1"/>
</dbReference>
<reference evidence="7 8" key="1">
    <citation type="submission" date="2017-11" db="EMBL/GenBank/DDBJ databases">
        <title>Rhodohalobacter 15182 sp. nov., isolated from a salt lake.</title>
        <authorList>
            <person name="Han S."/>
        </authorList>
    </citation>
    <scope>NUCLEOTIDE SEQUENCE [LARGE SCALE GENOMIC DNA]</scope>
    <source>
        <strain evidence="7 8">15182</strain>
    </source>
</reference>
<dbReference type="SUPFAM" id="SSF54001">
    <property type="entry name" value="Cysteine proteinases"/>
    <property type="match status" value="1"/>
</dbReference>
<evidence type="ECO:0000256" key="3">
    <source>
        <dbReference type="ARBA" id="ARBA00022729"/>
    </source>
</evidence>
<dbReference type="OrthoDB" id="9807055at2"/>
<comment type="caution">
    <text evidence="7">The sequence shown here is derived from an EMBL/GenBank/DDBJ whole genome shotgun (WGS) entry which is preliminary data.</text>
</comment>
<evidence type="ECO:0000256" key="2">
    <source>
        <dbReference type="ARBA" id="ARBA00022670"/>
    </source>
</evidence>
<evidence type="ECO:0000256" key="5">
    <source>
        <dbReference type="ARBA" id="ARBA00022807"/>
    </source>
</evidence>
<dbReference type="EMBL" id="PISP01000001">
    <property type="protein sequence ID" value="PKD44942.1"/>
    <property type="molecule type" value="Genomic_DNA"/>
</dbReference>
<keyword evidence="5" id="KW-0788">Thiol protease</keyword>
<dbReference type="PROSITE" id="PS51257">
    <property type="entry name" value="PROKAR_LIPOPROTEIN"/>
    <property type="match status" value="1"/>
</dbReference>
<evidence type="ECO:0000259" key="6">
    <source>
        <dbReference type="PROSITE" id="PS51935"/>
    </source>
</evidence>
<evidence type="ECO:0000313" key="7">
    <source>
        <dbReference type="EMBL" id="PKD44942.1"/>
    </source>
</evidence>
<dbReference type="AlphaFoldDB" id="A0A2N0VL74"/>
<dbReference type="PANTHER" id="PTHR47360:SF1">
    <property type="entry name" value="ENDOPEPTIDASE NLPC-RELATED"/>
    <property type="match status" value="1"/>
</dbReference>
<gene>
    <name evidence="7" type="ORF">CWD77_05640</name>
</gene>
<dbReference type="InterPro" id="IPR038765">
    <property type="entry name" value="Papain-like_cys_pep_sf"/>
</dbReference>
<keyword evidence="3" id="KW-0732">Signal</keyword>
<proteinExistence type="inferred from homology"/>
<feature type="domain" description="NlpC/P60" evidence="6">
    <location>
        <begin position="48"/>
        <end position="169"/>
    </location>
</feature>
<dbReference type="Gene3D" id="3.90.1720.10">
    <property type="entry name" value="endopeptidase domain like (from Nostoc punctiforme)"/>
    <property type="match status" value="1"/>
</dbReference>
<keyword evidence="2" id="KW-0645">Protease</keyword>
<keyword evidence="4" id="KW-0378">Hydrolase</keyword>
<evidence type="ECO:0000313" key="8">
    <source>
        <dbReference type="Proteomes" id="UP000233398"/>
    </source>
</evidence>
<accession>A0A2N0VL74</accession>
<keyword evidence="8" id="KW-1185">Reference proteome</keyword>
<evidence type="ECO:0000256" key="1">
    <source>
        <dbReference type="ARBA" id="ARBA00007074"/>
    </source>
</evidence>
<dbReference type="PANTHER" id="PTHR47360">
    <property type="entry name" value="MUREIN DD-ENDOPEPTIDASE MEPS/MUREIN LD-CARBOXYPEPTIDASE"/>
    <property type="match status" value="1"/>
</dbReference>
<dbReference type="Proteomes" id="UP000233398">
    <property type="component" value="Unassembled WGS sequence"/>
</dbReference>
<dbReference type="InterPro" id="IPR000064">
    <property type="entry name" value="NLP_P60_dom"/>
</dbReference>
<dbReference type="Pfam" id="PF00877">
    <property type="entry name" value="NLPC_P60"/>
    <property type="match status" value="1"/>
</dbReference>
<name>A0A2N0VL74_9BACT</name>
<protein>
    <recommendedName>
        <fullName evidence="6">NlpC/P60 domain-containing protein</fullName>
    </recommendedName>
</protein>
<dbReference type="GO" id="GO:0006508">
    <property type="term" value="P:proteolysis"/>
    <property type="evidence" value="ECO:0007669"/>
    <property type="project" value="UniProtKB-KW"/>
</dbReference>
<comment type="similarity">
    <text evidence="1">Belongs to the peptidase C40 family.</text>
</comment>
<dbReference type="InterPro" id="IPR052062">
    <property type="entry name" value="Murein_DD/LD_carboxypeptidase"/>
</dbReference>
<sequence>MSTKRYLSIISFLFLLTGCGVVPRDSGPQSQPSGSGNLPAAASVSSFDRVVNQLHSAHREWEGTPYQLGGNGINGIDCSAFTQVVYRDFFGEDLPRNTRNQLQEGSGVRRESIRPGDLIFFRTSRNVLHVGIAMEDGDFLHASVSSGVMISNLSESYWAGRYIGTRRVL</sequence>
<dbReference type="GO" id="GO:0008234">
    <property type="term" value="F:cysteine-type peptidase activity"/>
    <property type="evidence" value="ECO:0007669"/>
    <property type="project" value="UniProtKB-KW"/>
</dbReference>
<organism evidence="7 8">
    <name type="scientific">Rhodohalobacter barkolensis</name>
    <dbReference type="NCBI Taxonomy" id="2053187"/>
    <lineage>
        <taxon>Bacteria</taxon>
        <taxon>Pseudomonadati</taxon>
        <taxon>Balneolota</taxon>
        <taxon>Balneolia</taxon>
        <taxon>Balneolales</taxon>
        <taxon>Balneolaceae</taxon>
        <taxon>Rhodohalobacter</taxon>
    </lineage>
</organism>
<evidence type="ECO:0000256" key="4">
    <source>
        <dbReference type="ARBA" id="ARBA00022801"/>
    </source>
</evidence>